<feature type="transmembrane region" description="Helical" evidence="1">
    <location>
        <begin position="110"/>
        <end position="136"/>
    </location>
</feature>
<protein>
    <submittedName>
        <fullName evidence="2">Uncharacterized protein</fullName>
    </submittedName>
</protein>
<organism evidence="2 3">
    <name type="scientific">Streptococcus ferus</name>
    <dbReference type="NCBI Taxonomy" id="1345"/>
    <lineage>
        <taxon>Bacteria</taxon>
        <taxon>Bacillati</taxon>
        <taxon>Bacillota</taxon>
        <taxon>Bacilli</taxon>
        <taxon>Lactobacillales</taxon>
        <taxon>Streptococcaceae</taxon>
        <taxon>Streptococcus</taxon>
    </lineage>
</organism>
<evidence type="ECO:0000313" key="2">
    <source>
        <dbReference type="EMBL" id="SQF41255.1"/>
    </source>
</evidence>
<accession>A0A2X3VU43</accession>
<feature type="transmembrane region" description="Helical" evidence="1">
    <location>
        <begin position="65"/>
        <end position="90"/>
    </location>
</feature>
<keyword evidence="1" id="KW-0472">Membrane</keyword>
<feature type="transmembrane region" description="Helical" evidence="1">
    <location>
        <begin position="41"/>
        <end position="58"/>
    </location>
</feature>
<evidence type="ECO:0000313" key="3">
    <source>
        <dbReference type="Proteomes" id="UP000249495"/>
    </source>
</evidence>
<keyword evidence="1" id="KW-1133">Transmembrane helix</keyword>
<dbReference type="OrthoDB" id="2222518at2"/>
<dbReference type="AlphaFoldDB" id="A0A2X3VU43"/>
<dbReference type="STRING" id="1123303.GCA_000372425_01148"/>
<dbReference type="Proteomes" id="UP000249495">
    <property type="component" value="Chromosome 1"/>
</dbReference>
<dbReference type="RefSeq" id="WP_018030472.1">
    <property type="nucleotide sequence ID" value="NZ_LS483343.1"/>
</dbReference>
<reference evidence="2 3" key="1">
    <citation type="submission" date="2018-06" db="EMBL/GenBank/DDBJ databases">
        <authorList>
            <consortium name="Pathogen Informatics"/>
            <person name="Doyle S."/>
        </authorList>
    </citation>
    <scope>NUCLEOTIDE SEQUENCE [LARGE SCALE GENOMIC DNA]</scope>
    <source>
        <strain evidence="2 3">NCTC12278</strain>
    </source>
</reference>
<feature type="transmembrane region" description="Helical" evidence="1">
    <location>
        <begin position="15"/>
        <end position="35"/>
    </location>
</feature>
<evidence type="ECO:0000256" key="1">
    <source>
        <dbReference type="SAM" id="Phobius"/>
    </source>
</evidence>
<name>A0A2X3VU43_9STRE</name>
<keyword evidence="3" id="KW-1185">Reference proteome</keyword>
<gene>
    <name evidence="2" type="ORF">NCTC12278_01857</name>
</gene>
<keyword evidence="1" id="KW-0812">Transmembrane</keyword>
<dbReference type="EMBL" id="LS483343">
    <property type="protein sequence ID" value="SQF41255.1"/>
    <property type="molecule type" value="Genomic_DNA"/>
</dbReference>
<sequence length="142" mass="16682">MKRSEQKETKKRSPFWLYFQIGAFIALLVCLALFYNFPDRWLDILPFILLTTAMVLFSRTRLRGWWLVLLSFIRYLFVFLVLTYGAFVVLDLRQGVPFQDAVTAPYRLMRIIFVPTMPFSGILAGIVLLIILLFALPKRKKK</sequence>
<dbReference type="KEGG" id="sfer:NCTC12278_01857"/>
<proteinExistence type="predicted"/>